<dbReference type="SUPFAM" id="SSF55874">
    <property type="entry name" value="ATPase domain of HSP90 chaperone/DNA topoisomerase II/histidine kinase"/>
    <property type="match status" value="1"/>
</dbReference>
<gene>
    <name evidence="6" type="ORF">FGL98_24665</name>
</gene>
<dbReference type="AlphaFoldDB" id="A0A563DPN3"/>
<dbReference type="Pfam" id="PF02518">
    <property type="entry name" value="HATPase_c"/>
    <property type="match status" value="1"/>
</dbReference>
<keyword evidence="7" id="KW-1185">Reference proteome</keyword>
<name>A0A563DPN3_9MICO</name>
<keyword evidence="1" id="KW-0808">Transferase</keyword>
<reference evidence="6 7" key="2">
    <citation type="submission" date="2019-08" db="EMBL/GenBank/DDBJ databases">
        <title>Jejuicoccus antrihumi gen. nov., sp. nov., a new member of the family Dermacoccaceae isolated from a cave.</title>
        <authorList>
            <person name="Schumann P."/>
            <person name="Kim I.S."/>
        </authorList>
    </citation>
    <scope>NUCLEOTIDE SEQUENCE [LARGE SCALE GENOMIC DNA]</scope>
    <source>
        <strain evidence="6 7">C5-26</strain>
    </source>
</reference>
<keyword evidence="2" id="KW-0418">Kinase</keyword>
<dbReference type="PANTHER" id="PTHR24421">
    <property type="entry name" value="NITRATE/NITRITE SENSOR PROTEIN NARX-RELATED"/>
    <property type="match status" value="1"/>
</dbReference>
<evidence type="ECO:0000259" key="5">
    <source>
        <dbReference type="Pfam" id="PF02518"/>
    </source>
</evidence>
<dbReference type="CDD" id="cd16917">
    <property type="entry name" value="HATPase_UhpB-NarQ-NarX-like"/>
    <property type="match status" value="1"/>
</dbReference>
<dbReference type="GO" id="GO:0000160">
    <property type="term" value="P:phosphorelay signal transduction system"/>
    <property type="evidence" value="ECO:0007669"/>
    <property type="project" value="UniProtKB-KW"/>
</dbReference>
<dbReference type="Proteomes" id="UP000320244">
    <property type="component" value="Unassembled WGS sequence"/>
</dbReference>
<comment type="caution">
    <text evidence="6">The sequence shown here is derived from an EMBL/GenBank/DDBJ whole genome shotgun (WGS) entry which is preliminary data.</text>
</comment>
<feature type="domain" description="Histidine kinase/HSP90-like ATPase" evidence="5">
    <location>
        <begin position="13"/>
        <end position="94"/>
    </location>
</feature>
<dbReference type="Gene3D" id="3.30.565.10">
    <property type="entry name" value="Histidine kinase-like ATPase, C-terminal domain"/>
    <property type="match status" value="1"/>
</dbReference>
<dbReference type="InterPro" id="IPR003594">
    <property type="entry name" value="HATPase_dom"/>
</dbReference>
<evidence type="ECO:0000313" key="6">
    <source>
        <dbReference type="EMBL" id="TWP32129.1"/>
    </source>
</evidence>
<evidence type="ECO:0000256" key="3">
    <source>
        <dbReference type="ARBA" id="ARBA00023012"/>
    </source>
</evidence>
<dbReference type="EMBL" id="VCQV01000091">
    <property type="protein sequence ID" value="TWP32129.1"/>
    <property type="molecule type" value="Genomic_DNA"/>
</dbReference>
<evidence type="ECO:0000313" key="7">
    <source>
        <dbReference type="Proteomes" id="UP000320244"/>
    </source>
</evidence>
<evidence type="ECO:0000256" key="2">
    <source>
        <dbReference type="ARBA" id="ARBA00022777"/>
    </source>
</evidence>
<feature type="transmembrane region" description="Helical" evidence="4">
    <location>
        <begin position="124"/>
        <end position="142"/>
    </location>
</feature>
<dbReference type="InterPro" id="IPR036890">
    <property type="entry name" value="HATPase_C_sf"/>
</dbReference>
<organism evidence="6 7">
    <name type="scientific">Leekyejoonella antrihumi</name>
    <dbReference type="NCBI Taxonomy" id="1660198"/>
    <lineage>
        <taxon>Bacteria</taxon>
        <taxon>Bacillati</taxon>
        <taxon>Actinomycetota</taxon>
        <taxon>Actinomycetes</taxon>
        <taxon>Micrococcales</taxon>
        <taxon>Dermacoccaceae</taxon>
        <taxon>Leekyejoonella</taxon>
    </lineage>
</organism>
<protein>
    <recommendedName>
        <fullName evidence="5">Histidine kinase/HSP90-like ATPase domain-containing protein</fullName>
    </recommendedName>
</protein>
<evidence type="ECO:0000256" key="4">
    <source>
        <dbReference type="SAM" id="Phobius"/>
    </source>
</evidence>
<sequence>MVPTSVARVVAAAAAEAIRNMERHAQTGTAAGSVASDSLSVTVTIRDEGVGFHPEQRPEDRHGLTGSIQARMDDIDGTATVVSAPSQGTTVTLSWGPALPMVAGRYWGWVDDSVTDLLRWMLRMFAPVPVAAALICAVQVAVVPRPVLAVLGAVVILVLYAAAARWGLRHPVPKRAGPRGAR</sequence>
<dbReference type="GO" id="GO:0016301">
    <property type="term" value="F:kinase activity"/>
    <property type="evidence" value="ECO:0007669"/>
    <property type="project" value="UniProtKB-KW"/>
</dbReference>
<keyword evidence="4" id="KW-1133">Transmembrane helix</keyword>
<feature type="transmembrane region" description="Helical" evidence="4">
    <location>
        <begin position="148"/>
        <end position="168"/>
    </location>
</feature>
<keyword evidence="4" id="KW-0472">Membrane</keyword>
<keyword evidence="4" id="KW-0812">Transmembrane</keyword>
<evidence type="ECO:0000256" key="1">
    <source>
        <dbReference type="ARBA" id="ARBA00022679"/>
    </source>
</evidence>
<dbReference type="PANTHER" id="PTHR24421:SF61">
    <property type="entry name" value="OXYGEN SENSOR HISTIDINE KINASE NREB"/>
    <property type="match status" value="1"/>
</dbReference>
<dbReference type="RefSeq" id="WP_146321473.1">
    <property type="nucleotide sequence ID" value="NZ_VCQV01000091.1"/>
</dbReference>
<accession>A0A563DPN3</accession>
<dbReference type="OrthoDB" id="144293at2"/>
<reference evidence="6 7" key="1">
    <citation type="submission" date="2019-05" db="EMBL/GenBank/DDBJ databases">
        <authorList>
            <person name="Lee S.D."/>
        </authorList>
    </citation>
    <scope>NUCLEOTIDE SEQUENCE [LARGE SCALE GENOMIC DNA]</scope>
    <source>
        <strain evidence="6 7">C5-26</strain>
    </source>
</reference>
<keyword evidence="3" id="KW-0902">Two-component regulatory system</keyword>
<dbReference type="InterPro" id="IPR050482">
    <property type="entry name" value="Sensor_HK_TwoCompSys"/>
</dbReference>
<proteinExistence type="predicted"/>